<feature type="region of interest" description="Disordered" evidence="1">
    <location>
        <begin position="123"/>
        <end position="145"/>
    </location>
</feature>
<feature type="compositionally biased region" description="Polar residues" evidence="1">
    <location>
        <begin position="29"/>
        <end position="39"/>
    </location>
</feature>
<dbReference type="PANTHER" id="PTHR36960">
    <property type="entry name" value="SI:DKEY-32E6.3"/>
    <property type="match status" value="1"/>
</dbReference>
<feature type="compositionally biased region" description="Basic and acidic residues" evidence="1">
    <location>
        <begin position="499"/>
        <end position="509"/>
    </location>
</feature>
<dbReference type="Proteomes" id="UP001178461">
    <property type="component" value="Chromosome 2"/>
</dbReference>
<evidence type="ECO:0000256" key="1">
    <source>
        <dbReference type="SAM" id="MobiDB-lite"/>
    </source>
</evidence>
<proteinExistence type="predicted"/>
<keyword evidence="3" id="KW-1185">Reference proteome</keyword>
<dbReference type="EMBL" id="OX395127">
    <property type="protein sequence ID" value="CAI5767670.1"/>
    <property type="molecule type" value="Genomic_DNA"/>
</dbReference>
<dbReference type="AlphaFoldDB" id="A0AA35JXH1"/>
<protein>
    <submittedName>
        <fullName evidence="2">Uncharacterized protein</fullName>
    </submittedName>
</protein>
<feature type="region of interest" description="Disordered" evidence="1">
    <location>
        <begin position="80"/>
        <end position="109"/>
    </location>
</feature>
<dbReference type="PANTHER" id="PTHR36960:SF1">
    <property type="entry name" value="SI:DKEY-32E6.3"/>
    <property type="match status" value="1"/>
</dbReference>
<organism evidence="2 3">
    <name type="scientific">Podarcis lilfordi</name>
    <name type="common">Lilford's wall lizard</name>
    <dbReference type="NCBI Taxonomy" id="74358"/>
    <lineage>
        <taxon>Eukaryota</taxon>
        <taxon>Metazoa</taxon>
        <taxon>Chordata</taxon>
        <taxon>Craniata</taxon>
        <taxon>Vertebrata</taxon>
        <taxon>Euteleostomi</taxon>
        <taxon>Lepidosauria</taxon>
        <taxon>Squamata</taxon>
        <taxon>Bifurcata</taxon>
        <taxon>Unidentata</taxon>
        <taxon>Episquamata</taxon>
        <taxon>Laterata</taxon>
        <taxon>Lacertibaenia</taxon>
        <taxon>Lacertidae</taxon>
        <taxon>Podarcis</taxon>
    </lineage>
</organism>
<feature type="compositionally biased region" description="Low complexity" evidence="1">
    <location>
        <begin position="80"/>
        <end position="90"/>
    </location>
</feature>
<evidence type="ECO:0000313" key="3">
    <source>
        <dbReference type="Proteomes" id="UP001178461"/>
    </source>
</evidence>
<name>A0AA35JXH1_9SAUR</name>
<sequence length="571" mass="63364">MVTCRRRRSGSGTPGSGGILLSLRRHLPPNSSQPMSDPTASRERDLSGSCTAGDDISNTDPSDLKPKLMTICTEMAPGTVGTQSVSGSSSLMKRKSCSETDGLGNGVRNSAEENQVTNLSCAEGQHGQSAQREEDEEMDCQQPRTTTSLVPLSGVILSPKKRKLVLHIDLNNTIIVSDAVTGQDPRAALNYFLSTVTWGKIDPTGKWQWLSESPSLLPPCPGAVSFYSQYGRNTRFTDTPPGRKFRDLHKRHLQLLEWQGQPHPLLSIPGQRGKRYHLLLPSFFHLLESLRREGRHFAVVFRTFGTDLARVLKAVRCALEGEHPHFPALRDVSLPVDVSPGTIRCSKRKVVLTQGAGRISSEDGDRKPYLYFSSREGLCGFQDHFDWWARNQFSSRGGKPLWIDPHDTSTHHICIDDNIRLNDGDTIIHPRVFTGRGSSCLRTTPTSELYNICLVQTDLLEAIADPSYFCRCVRRCEENYESYLAKELAVRGEAGSEQGSRERGEEGARKARSPPLQQHPSACRVWTAQSGEGNIVSTYSSLSQGCPKYTPFTARIDSLSSRIRTHHLHKT</sequence>
<evidence type="ECO:0000313" key="2">
    <source>
        <dbReference type="EMBL" id="CAI5767670.1"/>
    </source>
</evidence>
<feature type="region of interest" description="Disordered" evidence="1">
    <location>
        <begin position="491"/>
        <end position="519"/>
    </location>
</feature>
<feature type="region of interest" description="Disordered" evidence="1">
    <location>
        <begin position="1"/>
        <end position="65"/>
    </location>
</feature>
<gene>
    <name evidence="2" type="ORF">PODLI_1B010461</name>
</gene>
<reference evidence="2" key="1">
    <citation type="submission" date="2022-12" db="EMBL/GenBank/DDBJ databases">
        <authorList>
            <person name="Alioto T."/>
            <person name="Alioto T."/>
            <person name="Gomez Garrido J."/>
        </authorList>
    </citation>
    <scope>NUCLEOTIDE SEQUENCE</scope>
</reference>
<accession>A0AA35JXH1</accession>